<feature type="repeat" description="WD" evidence="3">
    <location>
        <begin position="106"/>
        <end position="149"/>
    </location>
</feature>
<dbReference type="Gene3D" id="2.130.10.10">
    <property type="entry name" value="YVTN repeat-like/Quinoprotein amine dehydrogenase"/>
    <property type="match status" value="2"/>
</dbReference>
<dbReference type="PROSITE" id="PS50082">
    <property type="entry name" value="WD_REPEATS_2"/>
    <property type="match status" value="4"/>
</dbReference>
<dbReference type="InterPro" id="IPR036322">
    <property type="entry name" value="WD40_repeat_dom_sf"/>
</dbReference>
<sequence length="389" mass="43302">MGNSYSQLATCDPFEISGDTVRPPQSNVRLSRWTARFGVVTSSLPKITKSTSSPTQVNKRPIIRPAIHGDAIGALAAVRPGMVISGGRDKLIALNNIDTGECPLRWHGHDKEITKVAYRNVDGKHYILSGSRDANVKLWQFNTPTTLCTFEGHQMSIMGLAMLEDHQCISGSRDTTLKTWDLNTGTNLRTIRHPRNVVTHISYCHSRNILAQSSEDKELKIWDTKNLELIHQFPKKRHIQTHCDLVSDGNYCLSCSNGFNGDGCEISMWDVRQQKLLREFRGHEESVNCAVYIPQNVTWKRLVISVGADRTTKVWNADDSNCLWTEEIPANADLLACVGFSDGNIVVSGLNATLVHLRLLGKAGRPFLQCASIQSHSLRASSTSQVDRR</sequence>
<keyword evidence="1 3" id="KW-0853">WD repeat</keyword>
<evidence type="ECO:0000313" key="5">
    <source>
        <dbReference type="Proteomes" id="UP001608902"/>
    </source>
</evidence>
<dbReference type="InterPro" id="IPR001680">
    <property type="entry name" value="WD40_rpt"/>
</dbReference>
<name>A0ABD6ED51_9BILA</name>
<dbReference type="SUPFAM" id="SSF50978">
    <property type="entry name" value="WD40 repeat-like"/>
    <property type="match status" value="1"/>
</dbReference>
<evidence type="ECO:0000256" key="2">
    <source>
        <dbReference type="ARBA" id="ARBA00022737"/>
    </source>
</evidence>
<dbReference type="InterPro" id="IPR015943">
    <property type="entry name" value="WD40/YVTN_repeat-like_dom_sf"/>
</dbReference>
<dbReference type="InterPro" id="IPR019775">
    <property type="entry name" value="WD40_repeat_CS"/>
</dbReference>
<dbReference type="AlphaFoldDB" id="A0ABD6ED51"/>
<evidence type="ECO:0000256" key="3">
    <source>
        <dbReference type="PROSITE-ProRule" id="PRU00221"/>
    </source>
</evidence>
<dbReference type="PANTHER" id="PTHR19869:SF1">
    <property type="entry name" value="WD REPEAT-CONTAINING PROTEIN 31"/>
    <property type="match status" value="1"/>
</dbReference>
<comment type="caution">
    <text evidence="4">The sequence shown here is derived from an EMBL/GenBank/DDBJ whole genome shotgun (WGS) entry which is preliminary data.</text>
</comment>
<feature type="repeat" description="WD" evidence="3">
    <location>
        <begin position="280"/>
        <end position="325"/>
    </location>
</feature>
<dbReference type="Pfam" id="PF00400">
    <property type="entry name" value="WD40"/>
    <property type="match status" value="4"/>
</dbReference>
<proteinExistence type="predicted"/>
<dbReference type="PANTHER" id="PTHR19869">
    <property type="entry name" value="SPERMATID WD-REPEAT PROTEIN"/>
    <property type="match status" value="1"/>
</dbReference>
<dbReference type="InterPro" id="IPR040066">
    <property type="entry name" value="WDR31"/>
</dbReference>
<dbReference type="PROSITE" id="PS50294">
    <property type="entry name" value="WD_REPEATS_REGION"/>
    <property type="match status" value="1"/>
</dbReference>
<organism evidence="4 5">
    <name type="scientific">Gnathostoma spinigerum</name>
    <dbReference type="NCBI Taxonomy" id="75299"/>
    <lineage>
        <taxon>Eukaryota</taxon>
        <taxon>Metazoa</taxon>
        <taxon>Ecdysozoa</taxon>
        <taxon>Nematoda</taxon>
        <taxon>Chromadorea</taxon>
        <taxon>Rhabditida</taxon>
        <taxon>Spirurina</taxon>
        <taxon>Gnathostomatomorpha</taxon>
        <taxon>Gnathostomatoidea</taxon>
        <taxon>Gnathostomatidae</taxon>
        <taxon>Gnathostoma</taxon>
    </lineage>
</organism>
<dbReference type="CDD" id="cd00200">
    <property type="entry name" value="WD40"/>
    <property type="match status" value="1"/>
</dbReference>
<keyword evidence="5" id="KW-1185">Reference proteome</keyword>
<dbReference type="PRINTS" id="PR00320">
    <property type="entry name" value="GPROTEINBRPT"/>
</dbReference>
<evidence type="ECO:0000313" key="4">
    <source>
        <dbReference type="EMBL" id="MFH4977954.1"/>
    </source>
</evidence>
<dbReference type="InterPro" id="IPR020472">
    <property type="entry name" value="WD40_PAC1"/>
</dbReference>
<reference evidence="4 5" key="1">
    <citation type="submission" date="2024-08" db="EMBL/GenBank/DDBJ databases">
        <title>Gnathostoma spinigerum genome.</title>
        <authorList>
            <person name="Gonzalez-Bertolin B."/>
            <person name="Monzon S."/>
            <person name="Zaballos A."/>
            <person name="Jimenez P."/>
            <person name="Dekumyoy P."/>
            <person name="Varona S."/>
            <person name="Cuesta I."/>
            <person name="Sumanam S."/>
            <person name="Adisakwattana P."/>
            <person name="Gasser R.B."/>
            <person name="Hernandez-Gonzalez A."/>
            <person name="Young N.D."/>
            <person name="Perteguer M.J."/>
        </authorList>
    </citation>
    <scope>NUCLEOTIDE SEQUENCE [LARGE SCALE GENOMIC DNA]</scope>
    <source>
        <strain evidence="4">AL3</strain>
        <tissue evidence="4">Liver</tissue>
    </source>
</reference>
<protein>
    <submittedName>
        <fullName evidence="4">Uncharacterized protein</fullName>
    </submittedName>
</protein>
<dbReference type="Proteomes" id="UP001608902">
    <property type="component" value="Unassembled WGS sequence"/>
</dbReference>
<feature type="repeat" description="WD" evidence="3">
    <location>
        <begin position="150"/>
        <end position="190"/>
    </location>
</feature>
<feature type="repeat" description="WD" evidence="3">
    <location>
        <begin position="191"/>
        <end position="232"/>
    </location>
</feature>
<evidence type="ECO:0000256" key="1">
    <source>
        <dbReference type="ARBA" id="ARBA00022574"/>
    </source>
</evidence>
<gene>
    <name evidence="4" type="ORF">AB6A40_004663</name>
</gene>
<dbReference type="SMART" id="SM00320">
    <property type="entry name" value="WD40"/>
    <property type="match status" value="6"/>
</dbReference>
<accession>A0ABD6ED51</accession>
<keyword evidence="2" id="KW-0677">Repeat</keyword>
<dbReference type="EMBL" id="JBGFUD010002748">
    <property type="protein sequence ID" value="MFH4977954.1"/>
    <property type="molecule type" value="Genomic_DNA"/>
</dbReference>
<dbReference type="PROSITE" id="PS00678">
    <property type="entry name" value="WD_REPEATS_1"/>
    <property type="match status" value="1"/>
</dbReference>